<dbReference type="GO" id="GO:0000166">
    <property type="term" value="F:nucleotide binding"/>
    <property type="evidence" value="ECO:0007669"/>
    <property type="project" value="UniProtKB-KW"/>
</dbReference>
<accession>A0A212J4U0</accession>
<feature type="binding site" evidence="9">
    <location>
        <position position="100"/>
    </location>
    <ligand>
        <name>a divalent metal cation</name>
        <dbReference type="ChEBI" id="CHEBI:60240"/>
    </ligand>
</feature>
<dbReference type="Pfam" id="PF01975">
    <property type="entry name" value="SurE"/>
    <property type="match status" value="1"/>
</dbReference>
<dbReference type="InterPro" id="IPR030048">
    <property type="entry name" value="SurE"/>
</dbReference>
<dbReference type="NCBIfam" id="NF001492">
    <property type="entry name" value="PRK00346.2-2"/>
    <property type="match status" value="1"/>
</dbReference>
<evidence type="ECO:0000259" key="10">
    <source>
        <dbReference type="Pfam" id="PF01975"/>
    </source>
</evidence>
<feature type="binding site" evidence="9">
    <location>
        <position position="13"/>
    </location>
    <ligand>
        <name>a divalent metal cation</name>
        <dbReference type="ChEBI" id="CHEBI:60240"/>
    </ligand>
</feature>
<proteinExistence type="inferred from homology"/>
<feature type="binding site" evidence="9">
    <location>
        <position position="44"/>
    </location>
    <ligand>
        <name>a divalent metal cation</name>
        <dbReference type="ChEBI" id="CHEBI:60240"/>
    </ligand>
</feature>
<dbReference type="InterPro" id="IPR036523">
    <property type="entry name" value="SurE-like_sf"/>
</dbReference>
<comment type="catalytic activity">
    <reaction evidence="1 9">
        <text>a ribonucleoside 5'-phosphate + H2O = a ribonucleoside + phosphate</text>
        <dbReference type="Rhea" id="RHEA:12484"/>
        <dbReference type="ChEBI" id="CHEBI:15377"/>
        <dbReference type="ChEBI" id="CHEBI:18254"/>
        <dbReference type="ChEBI" id="CHEBI:43474"/>
        <dbReference type="ChEBI" id="CHEBI:58043"/>
        <dbReference type="EC" id="3.1.3.5"/>
    </reaction>
</comment>
<evidence type="ECO:0000256" key="3">
    <source>
        <dbReference type="ARBA" id="ARBA00004496"/>
    </source>
</evidence>
<dbReference type="SUPFAM" id="SSF64167">
    <property type="entry name" value="SurE-like"/>
    <property type="match status" value="1"/>
</dbReference>
<dbReference type="HAMAP" id="MF_00060">
    <property type="entry name" value="SurE"/>
    <property type="match status" value="1"/>
</dbReference>
<dbReference type="PANTHER" id="PTHR30457">
    <property type="entry name" value="5'-NUCLEOTIDASE SURE"/>
    <property type="match status" value="1"/>
</dbReference>
<sequence>MENRKPLILITNDDGYQAKGIEALIDSVKDLGDIIVVAPDGPRSGMSSAITSLQPLRVYLINESQNIKVYATTGTPVDCVKLGISELAERRPDIVLSGVNHGSNAAVAVLYSGTMGAAIEGAVFKIPSIGFSLLDHSHNADFTYSKKYIHSITKQVLEDGLPSGTCLNVNIPKGDDIKGIRVCRQTSGQWVNEFMQSKDGADKDIYWLTGNFENDEPSDEMTDEWALANRYVSVVPVKVDMTNHDLIASIKSWEAIL</sequence>
<comment type="function">
    <text evidence="9">Nucleotidase that shows phosphatase activity on nucleoside 5'-monophosphates.</text>
</comment>
<evidence type="ECO:0000256" key="8">
    <source>
        <dbReference type="ARBA" id="ARBA00022801"/>
    </source>
</evidence>
<dbReference type="EMBL" id="FLUL01000001">
    <property type="protein sequence ID" value="SBV94453.1"/>
    <property type="molecule type" value="Genomic_DNA"/>
</dbReference>
<feature type="domain" description="Survival protein SurE-like phosphatase/nucleotidase" evidence="10">
    <location>
        <begin position="8"/>
        <end position="190"/>
    </location>
</feature>
<comment type="similarity">
    <text evidence="4 9">Belongs to the SurE nucleotidase family.</text>
</comment>
<dbReference type="RefSeq" id="WP_296947241.1">
    <property type="nucleotide sequence ID" value="NZ_LT599021.1"/>
</dbReference>
<protein>
    <recommendedName>
        <fullName evidence="9">5'-nucleotidase SurE</fullName>
        <ecNumber evidence="9">3.1.3.5</ecNumber>
    </recommendedName>
    <alternativeName>
        <fullName evidence="9">Nucleoside 5'-monophosphate phosphohydrolase</fullName>
    </alternativeName>
</protein>
<evidence type="ECO:0000256" key="4">
    <source>
        <dbReference type="ARBA" id="ARBA00011062"/>
    </source>
</evidence>
<evidence type="ECO:0000313" key="11">
    <source>
        <dbReference type="EMBL" id="SBV94453.1"/>
    </source>
</evidence>
<evidence type="ECO:0000256" key="1">
    <source>
        <dbReference type="ARBA" id="ARBA00000815"/>
    </source>
</evidence>
<name>A0A212J4U0_9BACT</name>
<dbReference type="GO" id="GO:0046872">
    <property type="term" value="F:metal ion binding"/>
    <property type="evidence" value="ECO:0007669"/>
    <property type="project" value="UniProtKB-UniRule"/>
</dbReference>
<dbReference type="EC" id="3.1.3.5" evidence="9"/>
<evidence type="ECO:0000256" key="9">
    <source>
        <dbReference type="HAMAP-Rule" id="MF_00060"/>
    </source>
</evidence>
<keyword evidence="8 9" id="KW-0378">Hydrolase</keyword>
<dbReference type="PANTHER" id="PTHR30457:SF0">
    <property type="entry name" value="PHOSPHATASE, PUTATIVE (AFU_ORTHOLOGUE AFUA_4G01070)-RELATED"/>
    <property type="match status" value="1"/>
</dbReference>
<comment type="cofactor">
    <cofactor evidence="9">
        <name>a divalent metal cation</name>
        <dbReference type="ChEBI" id="CHEBI:60240"/>
    </cofactor>
    <text evidence="9">Binds 1 divalent metal cation per subunit.</text>
</comment>
<evidence type="ECO:0000256" key="2">
    <source>
        <dbReference type="ARBA" id="ARBA00001946"/>
    </source>
</evidence>
<dbReference type="FunFam" id="3.40.1210.10:FF:000001">
    <property type="entry name" value="5'/3'-nucleotidase SurE"/>
    <property type="match status" value="1"/>
</dbReference>
<keyword evidence="7 9" id="KW-0547">Nucleotide-binding</keyword>
<reference evidence="11" key="1">
    <citation type="submission" date="2016-04" db="EMBL/GenBank/DDBJ databases">
        <authorList>
            <person name="Evans L.H."/>
            <person name="Alamgir A."/>
            <person name="Owens N."/>
            <person name="Weber N.D."/>
            <person name="Virtaneva K."/>
            <person name="Barbian K."/>
            <person name="Babar A."/>
            <person name="Rosenke K."/>
        </authorList>
    </citation>
    <scope>NUCLEOTIDE SEQUENCE</scope>
    <source>
        <strain evidence="11">86-2</strain>
    </source>
</reference>
<feature type="binding site" evidence="9">
    <location>
        <position position="14"/>
    </location>
    <ligand>
        <name>a divalent metal cation</name>
        <dbReference type="ChEBI" id="CHEBI:60240"/>
    </ligand>
</feature>
<dbReference type="AlphaFoldDB" id="A0A212J4U0"/>
<dbReference type="InterPro" id="IPR002828">
    <property type="entry name" value="SurE-like_Pase/nucleotidase"/>
</dbReference>
<dbReference type="NCBIfam" id="NF001490">
    <property type="entry name" value="PRK00346.1-4"/>
    <property type="match status" value="1"/>
</dbReference>
<keyword evidence="5 9" id="KW-0963">Cytoplasm</keyword>
<evidence type="ECO:0000256" key="6">
    <source>
        <dbReference type="ARBA" id="ARBA00022723"/>
    </source>
</evidence>
<dbReference type="Gene3D" id="3.40.1210.10">
    <property type="entry name" value="Survival protein SurE-like phosphatase/nucleotidase"/>
    <property type="match status" value="1"/>
</dbReference>
<organism evidence="11">
    <name type="scientific">uncultured Dysgonomonas sp</name>
    <dbReference type="NCBI Taxonomy" id="206096"/>
    <lineage>
        <taxon>Bacteria</taxon>
        <taxon>Pseudomonadati</taxon>
        <taxon>Bacteroidota</taxon>
        <taxon>Bacteroidia</taxon>
        <taxon>Bacteroidales</taxon>
        <taxon>Dysgonomonadaceae</taxon>
        <taxon>Dysgonomonas</taxon>
        <taxon>environmental samples</taxon>
    </lineage>
</organism>
<dbReference type="GO" id="GO:0005737">
    <property type="term" value="C:cytoplasm"/>
    <property type="evidence" value="ECO:0007669"/>
    <property type="project" value="UniProtKB-SubCell"/>
</dbReference>
<comment type="cofactor">
    <cofactor evidence="2">
        <name>Mg(2+)</name>
        <dbReference type="ChEBI" id="CHEBI:18420"/>
    </cofactor>
</comment>
<gene>
    <name evidence="9 11" type="primary">surE</name>
    <name evidence="11" type="ORF">KL86DYS2_10731</name>
</gene>
<dbReference type="GO" id="GO:0008253">
    <property type="term" value="F:5'-nucleotidase activity"/>
    <property type="evidence" value="ECO:0007669"/>
    <property type="project" value="UniProtKB-UniRule"/>
</dbReference>
<comment type="subcellular location">
    <subcellularLocation>
        <location evidence="3 9">Cytoplasm</location>
    </subcellularLocation>
</comment>
<dbReference type="NCBIfam" id="TIGR00087">
    <property type="entry name" value="surE"/>
    <property type="match status" value="1"/>
</dbReference>
<evidence type="ECO:0000256" key="7">
    <source>
        <dbReference type="ARBA" id="ARBA00022741"/>
    </source>
</evidence>
<keyword evidence="6 9" id="KW-0479">Metal-binding</keyword>
<evidence type="ECO:0000256" key="5">
    <source>
        <dbReference type="ARBA" id="ARBA00022490"/>
    </source>
</evidence>